<evidence type="ECO:0000313" key="4">
    <source>
        <dbReference type="Proteomes" id="UP000251135"/>
    </source>
</evidence>
<evidence type="ECO:0008006" key="5">
    <source>
        <dbReference type="Google" id="ProtNLM"/>
    </source>
</evidence>
<reference evidence="3 4" key="1">
    <citation type="submission" date="2017-02" db="EMBL/GenBank/DDBJ databases">
        <title>Arcobacter caeni sp. nov, a new Arcobacter species isolated from reclaimed water.</title>
        <authorList>
            <person name="Figueras M.J."/>
            <person name="Perez-Cataluna A."/>
            <person name="Salas-Masso N."/>
        </authorList>
    </citation>
    <scope>NUCLEOTIDE SEQUENCE [LARGE SCALE GENOMIC DNA]</scope>
    <source>
        <strain evidence="3 4">RW17-10</strain>
    </source>
</reference>
<name>A0A363CXL7_9BACT</name>
<dbReference type="RefSeq" id="WP_108560053.1">
    <property type="nucleotide sequence ID" value="NZ_MUXE01000014.1"/>
</dbReference>
<evidence type="ECO:0000313" key="3">
    <source>
        <dbReference type="EMBL" id="PUE63763.1"/>
    </source>
</evidence>
<organism evidence="3 4">
    <name type="scientific">Arcobacter caeni</name>
    <dbReference type="NCBI Taxonomy" id="1912877"/>
    <lineage>
        <taxon>Bacteria</taxon>
        <taxon>Pseudomonadati</taxon>
        <taxon>Campylobacterota</taxon>
        <taxon>Epsilonproteobacteria</taxon>
        <taxon>Campylobacterales</taxon>
        <taxon>Arcobacteraceae</taxon>
        <taxon>Arcobacter</taxon>
    </lineage>
</organism>
<dbReference type="AlphaFoldDB" id="A0A363CXL7"/>
<evidence type="ECO:0000259" key="1">
    <source>
        <dbReference type="Pfam" id="PF00551"/>
    </source>
</evidence>
<dbReference type="PANTHER" id="PTHR11138">
    <property type="entry name" value="METHIONYL-TRNA FORMYLTRANSFERASE"/>
    <property type="match status" value="1"/>
</dbReference>
<dbReference type="SUPFAM" id="SSF53328">
    <property type="entry name" value="Formyltransferase"/>
    <property type="match status" value="1"/>
</dbReference>
<dbReference type="InterPro" id="IPR005793">
    <property type="entry name" value="Formyl_trans_C"/>
</dbReference>
<sequence length="317" mass="37134">MENKKICMVGCHEAGKDIIEYLLDNNITIEYFVILNLEQAIEHEISGYYDFSIIAQNYNIPVYYPKSFNLKDEEDYNFFKKHKFDLIIQGGWQRLIPKTILDTFSIGAIGVHGSANFLPYGRGRSPLNWSLIEGRKRFIMHLFLMKAGADDGDVFDYEQFDINEFDTIKTLYYKNSIVTKRMLLRSIPKLLIGNINVWTQNGKPKYYPKRTKEDGEILWTEWNVDTIFNFIRALTQPYPGAYSYINNKKLVIWESQIFDRSIKYKDSLYGEIVEVFSEKEFLINCLDGLLLVKVFDFDGLITIKEGFVFDNSIKNNH</sequence>
<dbReference type="GO" id="GO:0004479">
    <property type="term" value="F:methionyl-tRNA formyltransferase activity"/>
    <property type="evidence" value="ECO:0007669"/>
    <property type="project" value="TreeGrafter"/>
</dbReference>
<dbReference type="InterPro" id="IPR036477">
    <property type="entry name" value="Formyl_transf_N_sf"/>
</dbReference>
<keyword evidence="4" id="KW-1185">Reference proteome</keyword>
<dbReference type="Gene3D" id="3.40.50.12230">
    <property type="match status" value="1"/>
</dbReference>
<dbReference type="InterPro" id="IPR011034">
    <property type="entry name" value="Formyl_transferase-like_C_sf"/>
</dbReference>
<proteinExistence type="predicted"/>
<dbReference type="PANTHER" id="PTHR11138:SF5">
    <property type="entry name" value="METHIONYL-TRNA FORMYLTRANSFERASE, MITOCHONDRIAL"/>
    <property type="match status" value="1"/>
</dbReference>
<comment type="caution">
    <text evidence="3">The sequence shown here is derived from an EMBL/GenBank/DDBJ whole genome shotgun (WGS) entry which is preliminary data.</text>
</comment>
<evidence type="ECO:0000259" key="2">
    <source>
        <dbReference type="Pfam" id="PF02911"/>
    </source>
</evidence>
<gene>
    <name evidence="3" type="ORF">B0174_09450</name>
</gene>
<feature type="domain" description="Formyl transferase N-terminal" evidence="1">
    <location>
        <begin position="69"/>
        <end position="184"/>
    </location>
</feature>
<protein>
    <recommendedName>
        <fullName evidence="5">Formyl transferase C-terminal domain-containing protein</fullName>
    </recommendedName>
</protein>
<dbReference type="EMBL" id="MUXE01000014">
    <property type="protein sequence ID" value="PUE63763.1"/>
    <property type="molecule type" value="Genomic_DNA"/>
</dbReference>
<feature type="domain" description="Formyl transferase C-terminal" evidence="2">
    <location>
        <begin position="211"/>
        <end position="297"/>
    </location>
</feature>
<dbReference type="Pfam" id="PF00551">
    <property type="entry name" value="Formyl_trans_N"/>
    <property type="match status" value="1"/>
</dbReference>
<dbReference type="InterPro" id="IPR002376">
    <property type="entry name" value="Formyl_transf_N"/>
</dbReference>
<dbReference type="Pfam" id="PF02911">
    <property type="entry name" value="Formyl_trans_C"/>
    <property type="match status" value="1"/>
</dbReference>
<accession>A0A363CXL7</accession>
<dbReference type="SUPFAM" id="SSF50486">
    <property type="entry name" value="FMT C-terminal domain-like"/>
    <property type="match status" value="1"/>
</dbReference>
<dbReference type="OrthoDB" id="5320219at2"/>
<dbReference type="GO" id="GO:0005829">
    <property type="term" value="C:cytosol"/>
    <property type="evidence" value="ECO:0007669"/>
    <property type="project" value="TreeGrafter"/>
</dbReference>
<dbReference type="Proteomes" id="UP000251135">
    <property type="component" value="Unassembled WGS sequence"/>
</dbReference>